<proteinExistence type="predicted"/>
<evidence type="ECO:0000313" key="1">
    <source>
        <dbReference type="EMBL" id="KAF0920654.1"/>
    </source>
</evidence>
<dbReference type="Proteomes" id="UP000479710">
    <property type="component" value="Unassembled WGS sequence"/>
</dbReference>
<reference evidence="1 2" key="1">
    <citation type="submission" date="2019-11" db="EMBL/GenBank/DDBJ databases">
        <title>Whole genome sequence of Oryza granulata.</title>
        <authorList>
            <person name="Li W."/>
        </authorList>
    </citation>
    <scope>NUCLEOTIDE SEQUENCE [LARGE SCALE GENOMIC DNA]</scope>
    <source>
        <strain evidence="2">cv. Menghai</strain>
        <tissue evidence="1">Leaf</tissue>
    </source>
</reference>
<dbReference type="EMBL" id="SPHZ02000005">
    <property type="protein sequence ID" value="KAF0920654.1"/>
    <property type="molecule type" value="Genomic_DNA"/>
</dbReference>
<keyword evidence="2" id="KW-1185">Reference proteome</keyword>
<gene>
    <name evidence="1" type="ORF">E2562_036147</name>
</gene>
<sequence length="83" mass="8973">MKINALPNNYFNRDDSLPRFCTSGTGGPADVKITSWVKRLEIAADAAKVTKQQPGRCVLEACGICTVVLVEGDQTSCENEPMV</sequence>
<dbReference type="AlphaFoldDB" id="A0A6G1E889"/>
<accession>A0A6G1E889</accession>
<name>A0A6G1E889_9ORYZ</name>
<evidence type="ECO:0000313" key="2">
    <source>
        <dbReference type="Proteomes" id="UP000479710"/>
    </source>
</evidence>
<protein>
    <submittedName>
        <fullName evidence="1">Uncharacterized protein</fullName>
    </submittedName>
</protein>
<organism evidence="1 2">
    <name type="scientific">Oryza meyeriana var. granulata</name>
    <dbReference type="NCBI Taxonomy" id="110450"/>
    <lineage>
        <taxon>Eukaryota</taxon>
        <taxon>Viridiplantae</taxon>
        <taxon>Streptophyta</taxon>
        <taxon>Embryophyta</taxon>
        <taxon>Tracheophyta</taxon>
        <taxon>Spermatophyta</taxon>
        <taxon>Magnoliopsida</taxon>
        <taxon>Liliopsida</taxon>
        <taxon>Poales</taxon>
        <taxon>Poaceae</taxon>
        <taxon>BOP clade</taxon>
        <taxon>Oryzoideae</taxon>
        <taxon>Oryzeae</taxon>
        <taxon>Oryzinae</taxon>
        <taxon>Oryza</taxon>
        <taxon>Oryza meyeriana</taxon>
    </lineage>
</organism>
<comment type="caution">
    <text evidence="1">The sequence shown here is derived from an EMBL/GenBank/DDBJ whole genome shotgun (WGS) entry which is preliminary data.</text>
</comment>